<dbReference type="EMBL" id="BKCJ010577835">
    <property type="protein sequence ID" value="GFB21733.1"/>
    <property type="molecule type" value="Genomic_DNA"/>
</dbReference>
<dbReference type="AlphaFoldDB" id="A0A699L3H5"/>
<sequence>AMSPGNVAREGIPFELFRSRFPGRHVARDSPELSLGKMANGFPLTHNLNMRRASLAMQLLCDGYKPLGFTARGLWKGERVCVFELLKLGTLIIK</sequence>
<comment type="caution">
    <text evidence="1">The sequence shown here is derived from an EMBL/GenBank/DDBJ whole genome shotgun (WGS) entry which is preliminary data.</text>
</comment>
<gene>
    <name evidence="1" type="ORF">Tci_693704</name>
</gene>
<protein>
    <submittedName>
        <fullName evidence="1">Uncharacterized protein</fullName>
    </submittedName>
</protein>
<accession>A0A699L3H5</accession>
<organism evidence="1">
    <name type="scientific">Tanacetum cinerariifolium</name>
    <name type="common">Dalmatian daisy</name>
    <name type="synonym">Chrysanthemum cinerariifolium</name>
    <dbReference type="NCBI Taxonomy" id="118510"/>
    <lineage>
        <taxon>Eukaryota</taxon>
        <taxon>Viridiplantae</taxon>
        <taxon>Streptophyta</taxon>
        <taxon>Embryophyta</taxon>
        <taxon>Tracheophyta</taxon>
        <taxon>Spermatophyta</taxon>
        <taxon>Magnoliopsida</taxon>
        <taxon>eudicotyledons</taxon>
        <taxon>Gunneridae</taxon>
        <taxon>Pentapetalae</taxon>
        <taxon>asterids</taxon>
        <taxon>campanulids</taxon>
        <taxon>Asterales</taxon>
        <taxon>Asteraceae</taxon>
        <taxon>Asteroideae</taxon>
        <taxon>Anthemideae</taxon>
        <taxon>Anthemidinae</taxon>
        <taxon>Tanacetum</taxon>
    </lineage>
</organism>
<proteinExistence type="predicted"/>
<reference evidence="1" key="1">
    <citation type="journal article" date="2019" name="Sci. Rep.">
        <title>Draft genome of Tanacetum cinerariifolium, the natural source of mosquito coil.</title>
        <authorList>
            <person name="Yamashiro T."/>
            <person name="Shiraishi A."/>
            <person name="Satake H."/>
            <person name="Nakayama K."/>
        </authorList>
    </citation>
    <scope>NUCLEOTIDE SEQUENCE</scope>
</reference>
<feature type="non-terminal residue" evidence="1">
    <location>
        <position position="1"/>
    </location>
</feature>
<name>A0A699L3H5_TANCI</name>
<evidence type="ECO:0000313" key="1">
    <source>
        <dbReference type="EMBL" id="GFB21733.1"/>
    </source>
</evidence>